<dbReference type="Proteomes" id="UP000235616">
    <property type="component" value="Unassembled WGS sequence"/>
</dbReference>
<dbReference type="Pfam" id="PF12833">
    <property type="entry name" value="HTH_18"/>
    <property type="match status" value="1"/>
</dbReference>
<evidence type="ECO:0000313" key="6">
    <source>
        <dbReference type="Proteomes" id="UP000235616"/>
    </source>
</evidence>
<dbReference type="SUPFAM" id="SSF46689">
    <property type="entry name" value="Homeodomain-like"/>
    <property type="match status" value="2"/>
</dbReference>
<keyword evidence="3" id="KW-0804">Transcription</keyword>
<evidence type="ECO:0000259" key="4">
    <source>
        <dbReference type="PROSITE" id="PS01124"/>
    </source>
</evidence>
<evidence type="ECO:0000256" key="2">
    <source>
        <dbReference type="ARBA" id="ARBA00023125"/>
    </source>
</evidence>
<dbReference type="GO" id="GO:0003700">
    <property type="term" value="F:DNA-binding transcription factor activity"/>
    <property type="evidence" value="ECO:0007669"/>
    <property type="project" value="InterPro"/>
</dbReference>
<dbReference type="AlphaFoldDB" id="A0A2N7VB23"/>
<organism evidence="5 6">
    <name type="scientific">Trinickia dabaoshanensis</name>
    <dbReference type="NCBI Taxonomy" id="564714"/>
    <lineage>
        <taxon>Bacteria</taxon>
        <taxon>Pseudomonadati</taxon>
        <taxon>Pseudomonadota</taxon>
        <taxon>Betaproteobacteria</taxon>
        <taxon>Burkholderiales</taxon>
        <taxon>Burkholderiaceae</taxon>
        <taxon>Trinickia</taxon>
    </lineage>
</organism>
<comment type="caution">
    <text evidence="5">The sequence shown here is derived from an EMBL/GenBank/DDBJ whole genome shotgun (WGS) entry which is preliminary data.</text>
</comment>
<evidence type="ECO:0000313" key="5">
    <source>
        <dbReference type="EMBL" id="PMS14358.1"/>
    </source>
</evidence>
<reference evidence="5 6" key="1">
    <citation type="submission" date="2018-01" db="EMBL/GenBank/DDBJ databases">
        <title>Whole genome analyses suggest that Burkholderia sensu lato contains two further novel genera in the rhizoxinica-symbiotica group Mycetohabitans gen. nov., and Trinickia gen. nov.: implications for the evolution of diazotrophy and nodulation in the Burkholderiaceae.</title>
        <authorList>
            <person name="Estrada-de los Santos P."/>
            <person name="Palmer M."/>
            <person name="Chavez-Ramirez B."/>
            <person name="Beukes C."/>
            <person name="Steenkamp E.T."/>
            <person name="Hirsch A.M."/>
            <person name="Manyaka P."/>
            <person name="Maluk M."/>
            <person name="Lafos M."/>
            <person name="Crook M."/>
            <person name="Gross E."/>
            <person name="Simon M.F."/>
            <person name="Bueno dos Reis Junior F."/>
            <person name="Poole P.S."/>
            <person name="Venter S.N."/>
            <person name="James E.K."/>
        </authorList>
    </citation>
    <scope>NUCLEOTIDE SEQUENCE [LARGE SCALE GENOMIC DNA]</scope>
    <source>
        <strain evidence="5 6">GIMN1.004</strain>
    </source>
</reference>
<dbReference type="Gene3D" id="1.10.10.60">
    <property type="entry name" value="Homeodomain-like"/>
    <property type="match status" value="2"/>
</dbReference>
<dbReference type="InterPro" id="IPR009057">
    <property type="entry name" value="Homeodomain-like_sf"/>
</dbReference>
<sequence>MGIVSKPIDAILDKPTVRWTKRGRGDTSIKNMPRLTVSNRRVSRPSVENAGAGAATEDKFDCAKLLSCHSNFLRGHGGNIGRSSSTNTGTPISREMDMREMNPADNGPHSFEATLAKSFSLQNVPTLRAGVAALAPPVMFSRLINDCPQPGRSLAPKPEEAFVFQVPLIANLDPDIRYSGKRIARSADAGMPGWSCLLDLRDGPTRRLDKPFDNMRLYISQRTIDEFVYQKGRRRIHGLVQQGFGEWDAVLYRFSQTLVPILQQPCEVNTLFVDALAIAFCEHVIARYGASVASGPVQRPKLAPWQMQRIADFLEANLNGNPSILDLASQCGLSASYFAEAFKQTSGISPHQWLLLRRIDRAKSQLRGTDASLSAIAADCGFFDQSHFSRVFVRLVGCRPKDWRLQHRSR</sequence>
<accession>A0A2N7VB23</accession>
<name>A0A2N7VB23_9BURK</name>
<dbReference type="SMART" id="SM00342">
    <property type="entry name" value="HTH_ARAC"/>
    <property type="match status" value="1"/>
</dbReference>
<dbReference type="InterPro" id="IPR018060">
    <property type="entry name" value="HTH_AraC"/>
</dbReference>
<keyword evidence="2" id="KW-0238">DNA-binding</keyword>
<evidence type="ECO:0000256" key="1">
    <source>
        <dbReference type="ARBA" id="ARBA00023015"/>
    </source>
</evidence>
<proteinExistence type="predicted"/>
<dbReference type="InterPro" id="IPR050204">
    <property type="entry name" value="AraC_XylS_family_regulators"/>
</dbReference>
<keyword evidence="1" id="KW-0805">Transcription regulation</keyword>
<dbReference type="EMBL" id="PNYA01000050">
    <property type="protein sequence ID" value="PMS14358.1"/>
    <property type="molecule type" value="Genomic_DNA"/>
</dbReference>
<feature type="domain" description="HTH araC/xylS-type" evidence="4">
    <location>
        <begin position="308"/>
        <end position="406"/>
    </location>
</feature>
<evidence type="ECO:0000256" key="3">
    <source>
        <dbReference type="ARBA" id="ARBA00023163"/>
    </source>
</evidence>
<keyword evidence="6" id="KW-1185">Reference proteome</keyword>
<protein>
    <recommendedName>
        <fullName evidence="4">HTH araC/xylS-type domain-containing protein</fullName>
    </recommendedName>
</protein>
<dbReference type="PANTHER" id="PTHR46796:SF14">
    <property type="entry name" value="TRANSCRIPTIONAL REGULATORY PROTEIN"/>
    <property type="match status" value="1"/>
</dbReference>
<dbReference type="GO" id="GO:0043565">
    <property type="term" value="F:sequence-specific DNA binding"/>
    <property type="evidence" value="ECO:0007669"/>
    <property type="project" value="InterPro"/>
</dbReference>
<dbReference type="PROSITE" id="PS01124">
    <property type="entry name" value="HTH_ARAC_FAMILY_2"/>
    <property type="match status" value="1"/>
</dbReference>
<gene>
    <name evidence="5" type="ORF">C0Z18_32010</name>
</gene>
<dbReference type="PANTHER" id="PTHR46796">
    <property type="entry name" value="HTH-TYPE TRANSCRIPTIONAL ACTIVATOR RHAS-RELATED"/>
    <property type="match status" value="1"/>
</dbReference>